<organism evidence="1 2">
    <name type="scientific">Burkholderia pseudomallei (strain 1710b)</name>
    <dbReference type="NCBI Taxonomy" id="320372"/>
    <lineage>
        <taxon>Bacteria</taxon>
        <taxon>Pseudomonadati</taxon>
        <taxon>Pseudomonadota</taxon>
        <taxon>Betaproteobacteria</taxon>
        <taxon>Burkholderiales</taxon>
        <taxon>Burkholderiaceae</taxon>
        <taxon>Burkholderia</taxon>
        <taxon>pseudomallei group</taxon>
    </lineage>
</organism>
<dbReference type="KEGG" id="bpm:BURPS1710b_A2066"/>
<reference evidence="1 2" key="1">
    <citation type="submission" date="2005-09" db="EMBL/GenBank/DDBJ databases">
        <authorList>
            <person name="Woods D.E."/>
            <person name="Nierman W.C."/>
        </authorList>
    </citation>
    <scope>NUCLEOTIDE SEQUENCE [LARGE SCALE GENOMIC DNA]</scope>
    <source>
        <strain evidence="1 2">1710b</strain>
    </source>
</reference>
<proteinExistence type="predicted"/>
<dbReference type="HOGENOM" id="CLU_1118514_0_0_4"/>
<gene>
    <name evidence="1" type="ordered locus">BURPS1710b_A2066</name>
</gene>
<dbReference type="Proteomes" id="UP000002700">
    <property type="component" value="Chromosome II"/>
</dbReference>
<sequence>MHSSDGPYRALLDVRQDFVARARDIARKVDFDPRRARHVRDVERAAAFEQQVAHRLFVRHVRAAAVDVARDDLGEPPRGAFAEAEEADRFADRVVFETRGELLAQLDRHAVLHAQLDGLVARFEIAVDQQAVDRARRIGDERVQDGFVIEHVGVHQQHVAAARERVGRRVDGQHAAEVVTRVEHDLGPAVQPRELGLDLLRLEAEREHDLVDARRVEHAQVPLEERRVVEAQQALRELSLGRQLQAQA</sequence>
<accession>Q3JGT6</accession>
<dbReference type="EnsemblBacteria" id="ABA52130">
    <property type="protein sequence ID" value="ABA52130"/>
    <property type="gene ID" value="BURPS1710b_A2066"/>
</dbReference>
<dbReference type="AlphaFoldDB" id="Q3JGT6"/>
<evidence type="ECO:0000313" key="2">
    <source>
        <dbReference type="Proteomes" id="UP000002700"/>
    </source>
</evidence>
<protein>
    <submittedName>
        <fullName evidence="1">Uncharacterized protein</fullName>
    </submittedName>
</protein>
<evidence type="ECO:0000313" key="1">
    <source>
        <dbReference type="EMBL" id="ABA52130.1"/>
    </source>
</evidence>
<dbReference type="EMBL" id="CP000125">
    <property type="protein sequence ID" value="ABA52130.1"/>
    <property type="molecule type" value="Genomic_DNA"/>
</dbReference>
<name>Q3JGT6_BURP1</name>